<dbReference type="InterPro" id="IPR017896">
    <property type="entry name" value="4Fe4S_Fe-S-bd"/>
</dbReference>
<evidence type="ECO:0000313" key="9">
    <source>
        <dbReference type="Proteomes" id="UP001138540"/>
    </source>
</evidence>
<evidence type="ECO:0000256" key="5">
    <source>
        <dbReference type="ARBA" id="ARBA00023014"/>
    </source>
</evidence>
<dbReference type="SUPFAM" id="SSF54862">
    <property type="entry name" value="4Fe-4S ferredoxins"/>
    <property type="match status" value="1"/>
</dbReference>
<keyword evidence="2 6" id="KW-0479">Metal-binding</keyword>
<dbReference type="EC" id="1.1.99.14" evidence="6"/>
<keyword evidence="6" id="KW-0249">Electron transport</keyword>
<dbReference type="InterPro" id="IPR004017">
    <property type="entry name" value="Cys_rich_dom"/>
</dbReference>
<keyword evidence="3" id="KW-0677">Repeat</keyword>
<dbReference type="Gene3D" id="1.10.1060.10">
    <property type="entry name" value="Alpha-helical ferredoxin"/>
    <property type="match status" value="1"/>
</dbReference>
<dbReference type="NCBIfam" id="NF008434">
    <property type="entry name" value="PRK11274.1"/>
    <property type="match status" value="1"/>
</dbReference>
<gene>
    <name evidence="8" type="ORF">HNP60_003494</name>
</gene>
<dbReference type="Proteomes" id="UP001138540">
    <property type="component" value="Unassembled WGS sequence"/>
</dbReference>
<evidence type="ECO:0000256" key="4">
    <source>
        <dbReference type="ARBA" id="ARBA00023004"/>
    </source>
</evidence>
<dbReference type="EMBL" id="JACHKA010000001">
    <property type="protein sequence ID" value="MBB5987520.1"/>
    <property type="molecule type" value="Genomic_DNA"/>
</dbReference>
<protein>
    <recommendedName>
        <fullName evidence="6">Glycolate oxidase iron-sulfur subunit</fullName>
        <ecNumber evidence="6">1.1.99.14</ecNumber>
    </recommendedName>
</protein>
<dbReference type="PANTHER" id="PTHR32479:SF17">
    <property type="entry name" value="GLYCOLATE OXIDASE IRON-SULFUR SUBUNIT"/>
    <property type="match status" value="1"/>
</dbReference>
<proteinExistence type="predicted"/>
<comment type="catalytic activity">
    <reaction evidence="6">
        <text>(R)-lactate + A = pyruvate + AH2</text>
        <dbReference type="Rhea" id="RHEA:15089"/>
        <dbReference type="ChEBI" id="CHEBI:13193"/>
        <dbReference type="ChEBI" id="CHEBI:15361"/>
        <dbReference type="ChEBI" id="CHEBI:16004"/>
        <dbReference type="ChEBI" id="CHEBI:17499"/>
    </reaction>
</comment>
<dbReference type="InterPro" id="IPR009051">
    <property type="entry name" value="Helical_ferredxn"/>
</dbReference>
<dbReference type="PROSITE" id="PS00198">
    <property type="entry name" value="4FE4S_FER_1"/>
    <property type="match status" value="2"/>
</dbReference>
<keyword evidence="5 6" id="KW-0411">Iron-sulfur</keyword>
<reference evidence="8 9" key="1">
    <citation type="submission" date="2020-08" db="EMBL/GenBank/DDBJ databases">
        <title>Exploring microbial biodiversity for novel pathways involved in the catabolism of aromatic compounds derived from lignin.</title>
        <authorList>
            <person name="Elkins J."/>
        </authorList>
    </citation>
    <scope>NUCLEOTIDE SEQUENCE [LARGE SCALE GENOMIC DNA]</scope>
    <source>
        <strain evidence="8 9">B1D3A</strain>
    </source>
</reference>
<organism evidence="8 9">
    <name type="scientific">Sphingobium lignivorans</name>
    <dbReference type="NCBI Taxonomy" id="2735886"/>
    <lineage>
        <taxon>Bacteria</taxon>
        <taxon>Pseudomonadati</taxon>
        <taxon>Pseudomonadota</taxon>
        <taxon>Alphaproteobacteria</taxon>
        <taxon>Sphingomonadales</taxon>
        <taxon>Sphingomonadaceae</taxon>
        <taxon>Sphingobium</taxon>
    </lineage>
</organism>
<dbReference type="RefSeq" id="WP_184156085.1">
    <property type="nucleotide sequence ID" value="NZ_JACHKA010000001.1"/>
</dbReference>
<keyword evidence="4 6" id="KW-0408">Iron</keyword>
<feature type="domain" description="4Fe-4S ferredoxin-type" evidence="7">
    <location>
        <begin position="66"/>
        <end position="98"/>
    </location>
</feature>
<dbReference type="Pfam" id="PF02754">
    <property type="entry name" value="CCG"/>
    <property type="match status" value="2"/>
</dbReference>
<evidence type="ECO:0000256" key="6">
    <source>
        <dbReference type="PIRNR" id="PIRNR000139"/>
    </source>
</evidence>
<keyword evidence="6" id="KW-0813">Transport</keyword>
<comment type="cofactor">
    <cofactor evidence="6">
        <name>[4Fe-4S] cluster</name>
        <dbReference type="ChEBI" id="CHEBI:49883"/>
    </cofactor>
    <text evidence="6">Binds 2 [4Fe-4S] clusters.</text>
</comment>
<evidence type="ECO:0000256" key="3">
    <source>
        <dbReference type="ARBA" id="ARBA00022737"/>
    </source>
</evidence>
<keyword evidence="9" id="KW-1185">Reference proteome</keyword>
<evidence type="ECO:0000256" key="1">
    <source>
        <dbReference type="ARBA" id="ARBA00022485"/>
    </source>
</evidence>
<dbReference type="Pfam" id="PF12838">
    <property type="entry name" value="Fer4_7"/>
    <property type="match status" value="1"/>
</dbReference>
<keyword evidence="1 6" id="KW-0004">4Fe-4S</keyword>
<name>A0ABR6NJR9_9SPHN</name>
<evidence type="ECO:0000313" key="8">
    <source>
        <dbReference type="EMBL" id="MBB5987520.1"/>
    </source>
</evidence>
<accession>A0ABR6NJR9</accession>
<sequence>MRTDFTPEQLVEPGMRASEQAIRNCVHCGFCTATCPTYVLKGDELESPRGRIYLIKRMLEDDATPGPETVAHIDSCLSCLSCMTTCPSSVNYMQLIDHARAHVAARYRRPWHERLARCMITATLPHPGRMRIALGLGRLVSPLAGAIARIGALKPVAAMLGMARQAQPPGGAPADIVPVPAVPRMKVALMRGCAESVLRPDIRAAAVRVLHRAGCAVVDVEGEGCCGALVHHMGGTDDALAAARRNVDGWTASIVRDGIEAIAVTTSGCGSMVKHYGDLLRDDPVYAEKAQRISAMALDISELLVRLAPPLAAPAPLTIAYHPPCSLQHGQSIRAEPVQLLERAGFRVVMPREAHLCCGSAGTYNILQPDTARALGARKVGHLAALGADAVVTGNLGCMMQIGQSLQTPVLHLAELLDWANGGPLPRALAEAGRPD</sequence>
<comment type="function">
    <text evidence="6">Component of a complex that catalyzes the oxidation of glycolate to glyoxylate.</text>
</comment>
<comment type="catalytic activity">
    <reaction evidence="6">
        <text>glycolate + A = glyoxylate + AH2</text>
        <dbReference type="Rhea" id="RHEA:21264"/>
        <dbReference type="ChEBI" id="CHEBI:13193"/>
        <dbReference type="ChEBI" id="CHEBI:17499"/>
        <dbReference type="ChEBI" id="CHEBI:29805"/>
        <dbReference type="ChEBI" id="CHEBI:36655"/>
        <dbReference type="EC" id="1.1.99.14"/>
    </reaction>
</comment>
<dbReference type="InterPro" id="IPR012257">
    <property type="entry name" value="Glc_ox_4Fe-4S"/>
</dbReference>
<dbReference type="InterPro" id="IPR017900">
    <property type="entry name" value="4Fe4S_Fe_S_CS"/>
</dbReference>
<evidence type="ECO:0000256" key="2">
    <source>
        <dbReference type="ARBA" id="ARBA00022723"/>
    </source>
</evidence>
<dbReference type="PANTHER" id="PTHR32479">
    <property type="entry name" value="GLYCOLATE OXIDASE IRON-SULFUR SUBUNIT"/>
    <property type="match status" value="1"/>
</dbReference>
<feature type="domain" description="4Fe-4S ferredoxin-type" evidence="7">
    <location>
        <begin position="15"/>
        <end position="45"/>
    </location>
</feature>
<dbReference type="PROSITE" id="PS51379">
    <property type="entry name" value="4FE4S_FER_2"/>
    <property type="match status" value="2"/>
</dbReference>
<dbReference type="PIRSF" id="PIRSF000139">
    <property type="entry name" value="Glc_ox_4Fe-4S"/>
    <property type="match status" value="1"/>
</dbReference>
<evidence type="ECO:0000259" key="7">
    <source>
        <dbReference type="PROSITE" id="PS51379"/>
    </source>
</evidence>
<comment type="caution">
    <text evidence="8">The sequence shown here is derived from an EMBL/GenBank/DDBJ whole genome shotgun (WGS) entry which is preliminary data.</text>
</comment>